<reference evidence="1 2" key="1">
    <citation type="submission" date="2016-02" db="EMBL/GenBank/DDBJ databases">
        <authorList>
            <consortium name="Pathogen Informatics"/>
        </authorList>
    </citation>
    <scope>NUCLEOTIDE SEQUENCE [LARGE SCALE GENOMIC DNA]</scope>
    <source>
        <strain evidence="1 2">SS985</strain>
    </source>
</reference>
<name>A0AB33UEJ8_STRSU</name>
<organism evidence="1 2">
    <name type="scientific">Streptococcus suis</name>
    <dbReference type="NCBI Taxonomy" id="1307"/>
    <lineage>
        <taxon>Bacteria</taxon>
        <taxon>Bacillati</taxon>
        <taxon>Bacillota</taxon>
        <taxon>Bacilli</taxon>
        <taxon>Lactobacillales</taxon>
        <taxon>Streptococcaceae</taxon>
        <taxon>Streptococcus</taxon>
    </lineage>
</organism>
<accession>A0AB33UEJ8</accession>
<evidence type="ECO:0000313" key="2">
    <source>
        <dbReference type="Proteomes" id="UP000071601"/>
    </source>
</evidence>
<dbReference type="AlphaFoldDB" id="A0AB33UEJ8"/>
<proteinExistence type="predicted"/>
<dbReference type="EMBL" id="FILR01000009">
    <property type="protein sequence ID" value="CYX51927.1"/>
    <property type="molecule type" value="Genomic_DNA"/>
</dbReference>
<evidence type="ECO:0000313" key="1">
    <source>
        <dbReference type="EMBL" id="CYX51927.1"/>
    </source>
</evidence>
<dbReference type="Proteomes" id="UP000071601">
    <property type="component" value="Unassembled WGS sequence"/>
</dbReference>
<comment type="caution">
    <text evidence="1">The sequence shown here is derived from an EMBL/GenBank/DDBJ whole genome shotgun (WGS) entry which is preliminary data.</text>
</comment>
<sequence>MEMIKCIQLEKEFAGHSLFTIQQLSLQAGQKVGLHRI</sequence>
<protein>
    <submittedName>
        <fullName evidence="1">ABC transporter ATPase</fullName>
    </submittedName>
</protein>
<gene>
    <name evidence="1" type="ORF">ERS132525_01123</name>
</gene>